<gene>
    <name evidence="2" type="ORF">C9J18_11905</name>
    <name evidence="1" type="ORF">CTM96_11390</name>
</gene>
<organism evidence="2 4">
    <name type="scientific">Photobacterium phosphoreum</name>
    <dbReference type="NCBI Taxonomy" id="659"/>
    <lineage>
        <taxon>Bacteria</taxon>
        <taxon>Pseudomonadati</taxon>
        <taxon>Pseudomonadota</taxon>
        <taxon>Gammaproteobacteria</taxon>
        <taxon>Vibrionales</taxon>
        <taxon>Vibrionaceae</taxon>
        <taxon>Photobacterium</taxon>
    </lineage>
</organism>
<proteinExistence type="predicted"/>
<dbReference type="Proteomes" id="UP000241405">
    <property type="component" value="Unassembled WGS sequence"/>
</dbReference>
<reference evidence="3 4" key="1">
    <citation type="submission" date="2018-03" db="EMBL/GenBank/DDBJ databases">
        <title>Whole genome sequencing of Histamine producing bacteria.</title>
        <authorList>
            <person name="Butler K."/>
        </authorList>
    </citation>
    <scope>NUCLEOTIDE SEQUENCE [LARGE SCALE GENOMIC DNA]</scope>
    <source>
        <strain evidence="2 4">FS-6.1</strain>
        <strain evidence="1 3">FS-6.2</strain>
    </source>
</reference>
<dbReference type="RefSeq" id="WP_107190195.1">
    <property type="nucleotide sequence ID" value="NZ_PYMN01000011.1"/>
</dbReference>
<accession>A0A2T3JRZ5</accession>
<evidence type="ECO:0000313" key="2">
    <source>
        <dbReference type="EMBL" id="PSU51842.1"/>
    </source>
</evidence>
<comment type="caution">
    <text evidence="2">The sequence shown here is derived from an EMBL/GenBank/DDBJ whole genome shotgun (WGS) entry which is preliminary data.</text>
</comment>
<keyword evidence="3" id="KW-1185">Reference proteome</keyword>
<dbReference type="AlphaFoldDB" id="A0A2T3JRZ5"/>
<protein>
    <submittedName>
        <fullName evidence="2">Uncharacterized protein</fullName>
    </submittedName>
</protein>
<dbReference type="EMBL" id="PYMO01000010">
    <property type="protein sequence ID" value="PSU24827.1"/>
    <property type="molecule type" value="Genomic_DNA"/>
</dbReference>
<name>A0A2T3JRZ5_PHOPO</name>
<dbReference type="Proteomes" id="UP000241618">
    <property type="component" value="Unassembled WGS sequence"/>
</dbReference>
<evidence type="ECO:0000313" key="1">
    <source>
        <dbReference type="EMBL" id="PSU24827.1"/>
    </source>
</evidence>
<evidence type="ECO:0000313" key="4">
    <source>
        <dbReference type="Proteomes" id="UP000241618"/>
    </source>
</evidence>
<evidence type="ECO:0000313" key="3">
    <source>
        <dbReference type="Proteomes" id="UP000241405"/>
    </source>
</evidence>
<dbReference type="EMBL" id="PYMP01000010">
    <property type="protein sequence ID" value="PSU51842.1"/>
    <property type="molecule type" value="Genomic_DNA"/>
</dbReference>
<sequence length="132" mass="15233">MEIVIDNIIDNPIIFDYTSFLSKLCQQRLSLMDAFTYLVPSFEVTIKATEKNNLSCAEKLEKKALKVLSSNASDTHNLIRLLYLAKQEGITQLVVHLPYYLEEQQLTELKNRIKGTIEYFQGNSEQLLFILD</sequence>